<protein>
    <recommendedName>
        <fullName evidence="2">Cullin N-terminal domain-containing protein</fullName>
    </recommendedName>
</protein>
<evidence type="ECO:0000313" key="3">
    <source>
        <dbReference type="EMBL" id="OMJ93744.1"/>
    </source>
</evidence>
<evidence type="ECO:0000313" key="4">
    <source>
        <dbReference type="Proteomes" id="UP000187209"/>
    </source>
</evidence>
<dbReference type="EMBL" id="MPUH01000037">
    <property type="protein sequence ID" value="OMJ93744.1"/>
    <property type="molecule type" value="Genomic_DNA"/>
</dbReference>
<dbReference type="AlphaFoldDB" id="A0A1R2CXK9"/>
<sequence>MTNLSLSELLEVRIVNKRFYNACNLPDVYRREFIALWMTSSNTLRQASINWKSLCLAGIRAKLYWQNLSDEIFTRQELRILYDELVSTLASPSPIFPALRRDIFSMPTLIQDLLANPDDQYLTDYELEQYSDSVANYLEEYSEELYYQTPTNNLVSVRWNTRKTHERDSIGSVSTQCSDDFGDGFLITLVKAIKKPVRVFCKATSQLLLESSSPLQNYSNAWESYTFAAKKINSLFLPVTELINDFYEIKFGTEALAPPRINMLKILLRLWRKNVFEPCKTLILEEVIKEVNQIKENNMANLYWAESRRIVESLLDLSLNELSVFFKQHSLLKLEGPYFFLHSGILDHLKKYYNNFPGVFETEQEVLSGIFIPATVREARRTYCITIGTKFQDHILLNESLNQDKNDEDLMIEWSAQNYGIPTDHNSEILSRFSQCRDHKLSDILNQLHNYHEYIDI</sequence>
<comment type="similarity">
    <text evidence="1">Belongs to the cullin family.</text>
</comment>
<reference evidence="3 4" key="1">
    <citation type="submission" date="2016-11" db="EMBL/GenBank/DDBJ databases">
        <title>The macronuclear genome of Stentor coeruleus: a giant cell with tiny introns.</title>
        <authorList>
            <person name="Slabodnick M."/>
            <person name="Ruby J.G."/>
            <person name="Reiff S.B."/>
            <person name="Swart E.C."/>
            <person name="Gosai S."/>
            <person name="Prabakaran S."/>
            <person name="Witkowska E."/>
            <person name="Larue G.E."/>
            <person name="Fisher S."/>
            <person name="Freeman R.M."/>
            <person name="Gunawardena J."/>
            <person name="Chu W."/>
            <person name="Stover N.A."/>
            <person name="Gregory B.D."/>
            <person name="Nowacki M."/>
            <person name="Derisi J."/>
            <person name="Roy S.W."/>
            <person name="Marshall W.F."/>
            <person name="Sood P."/>
        </authorList>
    </citation>
    <scope>NUCLEOTIDE SEQUENCE [LARGE SCALE GENOMIC DNA]</scope>
    <source>
        <strain evidence="3">WM001</strain>
    </source>
</reference>
<comment type="caution">
    <text evidence="3">The sequence shown here is derived from an EMBL/GenBank/DDBJ whole genome shotgun (WGS) entry which is preliminary data.</text>
</comment>
<dbReference type="InterPro" id="IPR016159">
    <property type="entry name" value="Cullin_repeat-like_dom_sf"/>
</dbReference>
<proteinExistence type="inferred from homology"/>
<dbReference type="Proteomes" id="UP000187209">
    <property type="component" value="Unassembled WGS sequence"/>
</dbReference>
<gene>
    <name evidence="3" type="ORF">SteCoe_3184</name>
</gene>
<dbReference type="SUPFAM" id="SSF74788">
    <property type="entry name" value="Cullin repeat-like"/>
    <property type="match status" value="1"/>
</dbReference>
<evidence type="ECO:0000256" key="1">
    <source>
        <dbReference type="ARBA" id="ARBA00006019"/>
    </source>
</evidence>
<accession>A0A1R2CXK9</accession>
<dbReference type="InterPro" id="IPR001373">
    <property type="entry name" value="Cullin_N"/>
</dbReference>
<name>A0A1R2CXK9_9CILI</name>
<keyword evidence="4" id="KW-1185">Reference proteome</keyword>
<dbReference type="Pfam" id="PF00888">
    <property type="entry name" value="Cullin"/>
    <property type="match status" value="1"/>
</dbReference>
<dbReference type="OrthoDB" id="298568at2759"/>
<organism evidence="3 4">
    <name type="scientific">Stentor coeruleus</name>
    <dbReference type="NCBI Taxonomy" id="5963"/>
    <lineage>
        <taxon>Eukaryota</taxon>
        <taxon>Sar</taxon>
        <taxon>Alveolata</taxon>
        <taxon>Ciliophora</taxon>
        <taxon>Postciliodesmatophora</taxon>
        <taxon>Heterotrichea</taxon>
        <taxon>Heterotrichida</taxon>
        <taxon>Stentoridae</taxon>
        <taxon>Stentor</taxon>
    </lineage>
</organism>
<feature type="domain" description="Cullin N-terminal" evidence="2">
    <location>
        <begin position="189"/>
        <end position="355"/>
    </location>
</feature>
<evidence type="ECO:0000259" key="2">
    <source>
        <dbReference type="Pfam" id="PF00888"/>
    </source>
</evidence>